<dbReference type="GO" id="GO:0005737">
    <property type="term" value="C:cytoplasm"/>
    <property type="evidence" value="ECO:0007669"/>
    <property type="project" value="TreeGrafter"/>
</dbReference>
<evidence type="ECO:0000256" key="6">
    <source>
        <dbReference type="ARBA" id="ARBA00022801"/>
    </source>
</evidence>
<dbReference type="SUPFAM" id="SSF88802">
    <property type="entry name" value="Pre-PUA domain"/>
    <property type="match status" value="1"/>
</dbReference>
<dbReference type="InterPro" id="IPR050582">
    <property type="entry name" value="HAD-like_SerB"/>
</dbReference>
<dbReference type="EMBL" id="LSRX01000627">
    <property type="protein sequence ID" value="OLP92303.1"/>
    <property type="molecule type" value="Genomic_DNA"/>
</dbReference>
<evidence type="ECO:0000313" key="12">
    <source>
        <dbReference type="Proteomes" id="UP000186817"/>
    </source>
</evidence>
<evidence type="ECO:0000256" key="2">
    <source>
        <dbReference type="ARBA" id="ARBA00005135"/>
    </source>
</evidence>
<dbReference type="PANTHER" id="PTHR43344">
    <property type="entry name" value="PHOSPHOSERINE PHOSPHATASE"/>
    <property type="match status" value="1"/>
</dbReference>
<evidence type="ECO:0000256" key="9">
    <source>
        <dbReference type="SAM" id="MobiDB-lite"/>
    </source>
</evidence>
<evidence type="ECO:0000256" key="1">
    <source>
        <dbReference type="ARBA" id="ARBA00001946"/>
    </source>
</evidence>
<dbReference type="InterPro" id="IPR005155">
    <property type="entry name" value="UPF0113_PUA"/>
</dbReference>
<dbReference type="GO" id="GO:0006564">
    <property type="term" value="P:L-serine biosynthetic process"/>
    <property type="evidence" value="ECO:0007669"/>
    <property type="project" value="UniProtKB-KW"/>
</dbReference>
<keyword evidence="7" id="KW-0460">Magnesium</keyword>
<dbReference type="Gene3D" id="3.30.70.260">
    <property type="match status" value="1"/>
</dbReference>
<comment type="cofactor">
    <cofactor evidence="1">
        <name>Mg(2+)</name>
        <dbReference type="ChEBI" id="CHEBI:18420"/>
    </cofactor>
</comment>
<dbReference type="EC" id="3.1.3.3" evidence="3"/>
<dbReference type="GO" id="GO:0000287">
    <property type="term" value="F:magnesium ion binding"/>
    <property type="evidence" value="ECO:0007669"/>
    <property type="project" value="TreeGrafter"/>
</dbReference>
<name>A0A1Q9DAR3_SYMMI</name>
<evidence type="ECO:0000256" key="3">
    <source>
        <dbReference type="ARBA" id="ARBA00012640"/>
    </source>
</evidence>
<dbReference type="Pfam" id="PF12710">
    <property type="entry name" value="HAD"/>
    <property type="match status" value="1"/>
</dbReference>
<comment type="pathway">
    <text evidence="2">Amino-acid biosynthesis; L-serine biosynthesis; L-serine from 3-phospho-D-glycerate: step 3/3.</text>
</comment>
<organism evidence="11 12">
    <name type="scientific">Symbiodinium microadriaticum</name>
    <name type="common">Dinoflagellate</name>
    <name type="synonym">Zooxanthella microadriatica</name>
    <dbReference type="NCBI Taxonomy" id="2951"/>
    <lineage>
        <taxon>Eukaryota</taxon>
        <taxon>Sar</taxon>
        <taxon>Alveolata</taxon>
        <taxon>Dinophyceae</taxon>
        <taxon>Suessiales</taxon>
        <taxon>Symbiodiniaceae</taxon>
        <taxon>Symbiodinium</taxon>
    </lineage>
</organism>
<dbReference type="SUPFAM" id="SSF56784">
    <property type="entry name" value="HAD-like"/>
    <property type="match status" value="1"/>
</dbReference>
<evidence type="ECO:0000256" key="8">
    <source>
        <dbReference type="ARBA" id="ARBA00023299"/>
    </source>
</evidence>
<keyword evidence="8" id="KW-0718">Serine biosynthesis</keyword>
<keyword evidence="5" id="KW-0479">Metal-binding</keyword>
<dbReference type="Proteomes" id="UP000186817">
    <property type="component" value="Unassembled WGS sequence"/>
</dbReference>
<dbReference type="Pfam" id="PF13740">
    <property type="entry name" value="ACT_6"/>
    <property type="match status" value="1"/>
</dbReference>
<accession>A0A1Q9DAR3</accession>
<feature type="domain" description="60S ribosome subunit biogenesis protein NIP7 pre-PUA" evidence="10">
    <location>
        <begin position="9"/>
        <end position="57"/>
    </location>
</feature>
<keyword evidence="4" id="KW-0028">Amino-acid biosynthesis</keyword>
<evidence type="ECO:0000256" key="4">
    <source>
        <dbReference type="ARBA" id="ARBA00022605"/>
    </source>
</evidence>
<protein>
    <recommendedName>
        <fullName evidence="3">phosphoserine phosphatase</fullName>
        <ecNumber evidence="3">3.1.3.3</ecNumber>
    </recommendedName>
</protein>
<dbReference type="CDD" id="cd21151">
    <property type="entry name" value="PUA_Nip7-like"/>
    <property type="match status" value="1"/>
</dbReference>
<dbReference type="InterPro" id="IPR055359">
    <property type="entry name" value="Nip7_N_euk"/>
</dbReference>
<keyword evidence="12" id="KW-1185">Reference proteome</keyword>
<evidence type="ECO:0000313" key="11">
    <source>
        <dbReference type="EMBL" id="OLP92303.1"/>
    </source>
</evidence>
<dbReference type="PANTHER" id="PTHR43344:SF2">
    <property type="entry name" value="PHOSPHOSERINE PHOSPHATASE"/>
    <property type="match status" value="1"/>
</dbReference>
<dbReference type="CDD" id="cd02116">
    <property type="entry name" value="ACT"/>
    <property type="match status" value="1"/>
</dbReference>
<dbReference type="OrthoDB" id="27226at2759"/>
<dbReference type="InterPro" id="IPR023214">
    <property type="entry name" value="HAD_sf"/>
</dbReference>
<feature type="region of interest" description="Disordered" evidence="9">
    <location>
        <begin position="1042"/>
        <end position="1110"/>
    </location>
</feature>
<dbReference type="CDD" id="cd21146">
    <property type="entry name" value="Nip7_N_euk"/>
    <property type="match status" value="1"/>
</dbReference>
<evidence type="ECO:0000256" key="7">
    <source>
        <dbReference type="ARBA" id="ARBA00022842"/>
    </source>
</evidence>
<dbReference type="InterPro" id="IPR040598">
    <property type="entry name" value="NIP7_N"/>
</dbReference>
<keyword evidence="6" id="KW-0378">Hydrolase</keyword>
<dbReference type="SUPFAM" id="SSF55021">
    <property type="entry name" value="ACT-like"/>
    <property type="match status" value="1"/>
</dbReference>
<dbReference type="Gene3D" id="3.40.50.1000">
    <property type="entry name" value="HAD superfamily/HAD-like"/>
    <property type="match status" value="1"/>
</dbReference>
<gene>
    <name evidence="11" type="primary">nip7</name>
    <name evidence="11" type="ORF">AK812_SmicGene25908</name>
</gene>
<dbReference type="Gene3D" id="3.10.450.220">
    <property type="match status" value="1"/>
</dbReference>
<feature type="compositionally biased region" description="Basic and acidic residues" evidence="9">
    <location>
        <begin position="1053"/>
        <end position="1074"/>
    </location>
</feature>
<dbReference type="Pfam" id="PF17833">
    <property type="entry name" value="pre-PUA_NIP7"/>
    <property type="match status" value="1"/>
</dbReference>
<evidence type="ECO:0000259" key="10">
    <source>
        <dbReference type="Pfam" id="PF17833"/>
    </source>
</evidence>
<feature type="region of interest" description="Disordered" evidence="9">
    <location>
        <begin position="995"/>
        <end position="1016"/>
    </location>
</feature>
<proteinExistence type="predicted"/>
<evidence type="ECO:0000256" key="5">
    <source>
        <dbReference type="ARBA" id="ARBA00022723"/>
    </source>
</evidence>
<reference evidence="11 12" key="1">
    <citation type="submission" date="2016-02" db="EMBL/GenBank/DDBJ databases">
        <title>Genome analysis of coral dinoflagellate symbionts highlights evolutionary adaptations to a symbiotic lifestyle.</title>
        <authorList>
            <person name="Aranda M."/>
            <person name="Li Y."/>
            <person name="Liew Y.J."/>
            <person name="Baumgarten S."/>
            <person name="Simakov O."/>
            <person name="Wilson M."/>
            <person name="Piel J."/>
            <person name="Ashoor H."/>
            <person name="Bougouffa S."/>
            <person name="Bajic V.B."/>
            <person name="Ryu T."/>
            <person name="Ravasi T."/>
            <person name="Bayer T."/>
            <person name="Micklem G."/>
            <person name="Kim H."/>
            <person name="Bhak J."/>
            <person name="Lajeunesse T.C."/>
            <person name="Voolstra C.R."/>
        </authorList>
    </citation>
    <scope>NUCLEOTIDE SEQUENCE [LARGE SCALE GENOMIC DNA]</scope>
    <source>
        <strain evidence="11 12">CCMP2467</strain>
    </source>
</reference>
<sequence length="1314" mass="144652">MVDRPDGIFLFRLHKERVFYMSERVLKHSGHIPKKELLSAGVCIGKFTHSRKFRLLITALDYLARLAQYRVWLKPSGEQHFVYGNHVVKIPCTKQSEASTTRCWLERCASASASSTMAETGAPVPAGVSGSILVFRGWGADKPGICQAFLGIVVEHQSEVLDMAQFLLGGGLMFTFVLKVADQSSIGLMKSLTSCAKEQGLQLNFHFPDAGQVPEAEGGNEAVISVVSSSSITPALMFDIDKVFWGHGCVVLEIEHRSDNMKEHNSEYNKVQIRIRCPAGLRLATLIMGPAGGEVEGLQKVAWEHGGEVTARWWDAMNRPNGKSLVVFGLSNVLCPDDVLDLVLREAGVDPASVKTESAQPGAAESTKLAMLKGQSTQLVRKVIDHLTFTPGAKVVCSAMKRLGCRLAILTNTGMREIAEHVKSQLGFDYVICRDVEIEDGCFTGRYLGELSDVKFRKADLLKLMAEREGVDCRNVITVGEPLKGLKAANARLMLENFGPNVFFNSTKMPDLTIVLYLLGFSGSDVRALRKRRWDDGPGTQVTHPDLARSAIPALDKPAAKAKANSFPAYDVNRKESMGMVVVQTRKASGGPGPPSLTHVVQLAVINEEMQLAYQKERAKFAADVSKLEGEITEIESQQLDAYKQIQHAADTGWPEKPAISRIAAEEGEALTTVIAFGGTGGFTGCLVPPSRTRDRCCEADLVAEPSPESGAAFTGLLATGQLPWFLSTMFAPTLKDASEPNKIRAAFHMTANFLDRHRAVCSVYRIFIGQRPASVRALGQAAARISEDSCLLLISHISLMLLDGHTSLGQWLLPDLHAVQRSQEPSGSAVPPSPAAKRFMVQVSAQTRTAGQLQRIFHPLAPLRNDVQLTTVRQCSLQDGGMCLGLDLTVLKAQPDAVVKELVYTCQKEGFAIMDVNDSAKDYNWQLRYQNRYVVTLVQKPNISSTSLSEVMSVFGTKGINIIKIERLSSRDIASLQFTVSLPESLSSDEFSKHLDQERKYSQSPTKQEDDDFQSGSSIHEFYKKSLVEDGLAFTRWYLEKHPPEEQSDDNDEKKKHDDKEADDDKNQDDGKKNVKLCPVTPPADTRENRPPEDDDEAVPGTPLPGSGLKDVSEVLNDLLEFLRRHALDQILVREPDFTIFYNELANLPDDGKHTWAITSEARFDRQLIAHLYLCTIRFGIDCKSPDALKQRPTYCDNIRGKATKVLHPVEVENGRDDEVVYANEFLACRYRDCDLIWLGWDPIAWSGPLHRKTLAGSAEATDPATDNIDKAGLVRHDLGYDLDCFEAFSVFDEAPDAGLAVAGALVPVSLIA</sequence>
<comment type="caution">
    <text evidence="11">The sequence shown here is derived from an EMBL/GenBank/DDBJ whole genome shotgun (WGS) entry which is preliminary data.</text>
</comment>
<dbReference type="InterPro" id="IPR045865">
    <property type="entry name" value="ACT-like_dom_sf"/>
</dbReference>
<dbReference type="InterPro" id="IPR036412">
    <property type="entry name" value="HAD-like_sf"/>
</dbReference>
<dbReference type="GO" id="GO:0036424">
    <property type="term" value="F:L-phosphoserine phosphatase activity"/>
    <property type="evidence" value="ECO:0007669"/>
    <property type="project" value="TreeGrafter"/>
</dbReference>